<evidence type="ECO:0000313" key="1">
    <source>
        <dbReference type="EMBL" id="WIV17846.1"/>
    </source>
</evidence>
<dbReference type="RefSeq" id="WP_285742625.1">
    <property type="nucleotide sequence ID" value="NZ_CP127162.1"/>
</dbReference>
<dbReference type="Proteomes" id="UP001236415">
    <property type="component" value="Chromosome"/>
</dbReference>
<protein>
    <submittedName>
        <fullName evidence="1">Uncharacterized protein</fullName>
    </submittedName>
</protein>
<evidence type="ECO:0000313" key="2">
    <source>
        <dbReference type="Proteomes" id="UP001236415"/>
    </source>
</evidence>
<dbReference type="EMBL" id="CP127162">
    <property type="protein sequence ID" value="WIV17846.1"/>
    <property type="molecule type" value="Genomic_DNA"/>
</dbReference>
<reference evidence="1 2" key="1">
    <citation type="submission" date="2023-06" db="EMBL/GenBank/DDBJ databases">
        <title>Paenibacillus polygonum sp. nov., an endophytic bacterium, isolated from Polygonum lapathifolium L. in Nanji Wetland National Nature Reserve, South of Poyang Lake, Jiangxi Province, China.</title>
        <authorList>
            <person name="Yu Z."/>
        </authorList>
    </citation>
    <scope>NUCLEOTIDE SEQUENCE [LARGE SCALE GENOMIC DNA]</scope>
    <source>
        <strain evidence="1 2">C31</strain>
    </source>
</reference>
<name>A0ABY8X319_9BACL</name>
<gene>
    <name evidence="1" type="ORF">QPK24_15670</name>
</gene>
<accession>A0ABY8X319</accession>
<organism evidence="1 2">
    <name type="scientific">Paenibacillus polygoni</name>
    <dbReference type="NCBI Taxonomy" id="3050112"/>
    <lineage>
        <taxon>Bacteria</taxon>
        <taxon>Bacillati</taxon>
        <taxon>Bacillota</taxon>
        <taxon>Bacilli</taxon>
        <taxon>Bacillales</taxon>
        <taxon>Paenibacillaceae</taxon>
        <taxon>Paenibacillus</taxon>
    </lineage>
</organism>
<proteinExistence type="predicted"/>
<keyword evidence="2" id="KW-1185">Reference proteome</keyword>
<sequence length="125" mass="14285">MKVSKKVISDAAIKKSETAIRKAFNAVDTAEFTAHIVINDETQNIPIKNVSIEFLIGKPSIIRINCKNDKDADTYKNTGLTEGYTVEEAKFEYIEIRDFQSTYRALVIKPIITTRYITIRLRNQN</sequence>